<organism evidence="5 6">
    <name type="scientific">Pedobacter punctiformis</name>
    <dbReference type="NCBI Taxonomy" id="3004097"/>
    <lineage>
        <taxon>Bacteria</taxon>
        <taxon>Pseudomonadati</taxon>
        <taxon>Bacteroidota</taxon>
        <taxon>Sphingobacteriia</taxon>
        <taxon>Sphingobacteriales</taxon>
        <taxon>Sphingobacteriaceae</taxon>
        <taxon>Pedobacter</taxon>
    </lineage>
</organism>
<dbReference type="Proteomes" id="UP001144347">
    <property type="component" value="Unassembled WGS sequence"/>
</dbReference>
<keyword evidence="1" id="KW-0805">Transcription regulation</keyword>
<protein>
    <submittedName>
        <fullName evidence="5">Helix-turn-helix domain-containing protein</fullName>
    </submittedName>
</protein>
<comment type="caution">
    <text evidence="5">The sequence shown here is derived from an EMBL/GenBank/DDBJ whole genome shotgun (WGS) entry which is preliminary data.</text>
</comment>
<sequence length="279" mass="32244">MNTSIVPVQHPLLKAYVQYFIFFNHDSQQCFSYQTFPNTNLCLALYKNNKIDYKGNKDMNLCSINVGRNTFSSRLLGFHNQPLKVEVNSTLDQICILFHPGGLREFTSDTYGDLLKQEDVFDCIFGKQTCILEEIFECHDMQQRGALLEGFLASKLLARSRDWRTQSTLDHINKTKGGVTICELSKSLKINESTLYRSFKDDLGQGPKYFIQTVRFRAVLNLLLEGQYTNLTELAYRGMFYDQSHFIKDFKLRSGTRPNTLNQNIKLEQRLLAWVTNAV</sequence>
<dbReference type="Pfam" id="PF12833">
    <property type="entry name" value="HTH_18"/>
    <property type="match status" value="1"/>
</dbReference>
<dbReference type="PANTHER" id="PTHR46796">
    <property type="entry name" value="HTH-TYPE TRANSCRIPTIONAL ACTIVATOR RHAS-RELATED"/>
    <property type="match status" value="1"/>
</dbReference>
<dbReference type="SMART" id="SM00342">
    <property type="entry name" value="HTH_ARAC"/>
    <property type="match status" value="1"/>
</dbReference>
<dbReference type="InterPro" id="IPR018060">
    <property type="entry name" value="HTH_AraC"/>
</dbReference>
<dbReference type="PANTHER" id="PTHR46796:SF13">
    <property type="entry name" value="HTH-TYPE TRANSCRIPTIONAL ACTIVATOR RHAS"/>
    <property type="match status" value="1"/>
</dbReference>
<evidence type="ECO:0000256" key="3">
    <source>
        <dbReference type="ARBA" id="ARBA00023163"/>
    </source>
</evidence>
<evidence type="ECO:0000313" key="6">
    <source>
        <dbReference type="Proteomes" id="UP001144347"/>
    </source>
</evidence>
<dbReference type="RefSeq" id="WP_269427352.1">
    <property type="nucleotide sequence ID" value="NZ_JAPWGM010000003.1"/>
</dbReference>
<accession>A0ABT4L8M5</accession>
<evidence type="ECO:0000313" key="5">
    <source>
        <dbReference type="EMBL" id="MCZ4244279.1"/>
    </source>
</evidence>
<keyword evidence="3" id="KW-0804">Transcription</keyword>
<name>A0ABT4L8M5_9SPHI</name>
<dbReference type="InterPro" id="IPR050204">
    <property type="entry name" value="AraC_XylS_family_regulators"/>
</dbReference>
<keyword evidence="6" id="KW-1185">Reference proteome</keyword>
<dbReference type="EMBL" id="JAPWGM010000003">
    <property type="protein sequence ID" value="MCZ4244279.1"/>
    <property type="molecule type" value="Genomic_DNA"/>
</dbReference>
<dbReference type="Pfam" id="PF20240">
    <property type="entry name" value="DUF6597"/>
    <property type="match status" value="1"/>
</dbReference>
<evidence type="ECO:0000259" key="4">
    <source>
        <dbReference type="PROSITE" id="PS01124"/>
    </source>
</evidence>
<evidence type="ECO:0000256" key="2">
    <source>
        <dbReference type="ARBA" id="ARBA00023125"/>
    </source>
</evidence>
<evidence type="ECO:0000256" key="1">
    <source>
        <dbReference type="ARBA" id="ARBA00023015"/>
    </source>
</evidence>
<dbReference type="InterPro" id="IPR046532">
    <property type="entry name" value="DUF6597"/>
</dbReference>
<keyword evidence="2" id="KW-0238">DNA-binding</keyword>
<reference evidence="5" key="1">
    <citation type="submission" date="2022-12" db="EMBL/GenBank/DDBJ databases">
        <title>Genome sequence of HCMS5-2.</title>
        <authorList>
            <person name="Woo H."/>
        </authorList>
    </citation>
    <scope>NUCLEOTIDE SEQUENCE</scope>
    <source>
        <strain evidence="5">HCMS5-2</strain>
    </source>
</reference>
<proteinExistence type="predicted"/>
<feature type="domain" description="HTH araC/xylS-type" evidence="4">
    <location>
        <begin position="162"/>
        <end position="264"/>
    </location>
</feature>
<dbReference type="Gene3D" id="1.10.10.60">
    <property type="entry name" value="Homeodomain-like"/>
    <property type="match status" value="1"/>
</dbReference>
<dbReference type="PROSITE" id="PS01124">
    <property type="entry name" value="HTH_ARAC_FAMILY_2"/>
    <property type="match status" value="1"/>
</dbReference>
<gene>
    <name evidence="5" type="ORF">O0955_09710</name>
</gene>